<dbReference type="PANTHER" id="PTHR11256">
    <property type="entry name" value="BCL-2 RELATED"/>
    <property type="match status" value="1"/>
</dbReference>
<keyword evidence="4" id="KW-0472">Membrane</keyword>
<feature type="domain" description="Apoptosis regulator Bcl-2 family BH4" evidence="7">
    <location>
        <begin position="11"/>
        <end position="30"/>
    </location>
</feature>
<dbReference type="InterPro" id="IPR026298">
    <property type="entry name" value="Bcl-2_fam"/>
</dbReference>
<feature type="compositionally biased region" description="Basic and acidic residues" evidence="6">
    <location>
        <begin position="199"/>
        <end position="216"/>
    </location>
</feature>
<dbReference type="Proteomes" id="UP000821853">
    <property type="component" value="Chromosome 3"/>
</dbReference>
<dbReference type="VEuPathDB" id="VectorBase:HLOH_048996"/>
<dbReference type="GO" id="GO:0001836">
    <property type="term" value="P:release of cytochrome c from mitochondria"/>
    <property type="evidence" value="ECO:0007669"/>
    <property type="project" value="TreeGrafter"/>
</dbReference>
<dbReference type="Gene3D" id="1.10.437.10">
    <property type="entry name" value="Blc2-like"/>
    <property type="match status" value="1"/>
</dbReference>
<dbReference type="OrthoDB" id="6021377at2759"/>
<evidence type="ECO:0000313" key="9">
    <source>
        <dbReference type="Proteomes" id="UP000821853"/>
    </source>
</evidence>
<dbReference type="GO" id="GO:0042981">
    <property type="term" value="P:regulation of apoptotic process"/>
    <property type="evidence" value="ECO:0007669"/>
    <property type="project" value="InterPro"/>
</dbReference>
<organism evidence="8 9">
    <name type="scientific">Haemaphysalis longicornis</name>
    <name type="common">Bush tick</name>
    <dbReference type="NCBI Taxonomy" id="44386"/>
    <lineage>
        <taxon>Eukaryota</taxon>
        <taxon>Metazoa</taxon>
        <taxon>Ecdysozoa</taxon>
        <taxon>Arthropoda</taxon>
        <taxon>Chelicerata</taxon>
        <taxon>Arachnida</taxon>
        <taxon>Acari</taxon>
        <taxon>Parasitiformes</taxon>
        <taxon>Ixodida</taxon>
        <taxon>Ixodoidea</taxon>
        <taxon>Ixodidae</taxon>
        <taxon>Haemaphysalinae</taxon>
        <taxon>Haemaphysalis</taxon>
    </lineage>
</organism>
<evidence type="ECO:0000313" key="8">
    <source>
        <dbReference type="EMBL" id="KAH9369423.1"/>
    </source>
</evidence>
<evidence type="ECO:0000259" key="7">
    <source>
        <dbReference type="PROSITE" id="PS50063"/>
    </source>
</evidence>
<dbReference type="OMA" id="WMVVYLE"/>
<sequence length="216" mass="24188">MAVNEAEKTQVNEMVNDFMRYQLNRRGLQWNTCPPLPRPSKVVLVLRTLGEEFITKYREEFSQMCGRLDMTPSVAQTAYMDVLNELFSEGITWGRIVGAFAFSVELSALCVEKNWSELVDSIASWLSSYVCTRLLPWIKDHQGWARNPSARGRHLGSFTRAPRDAPDAVALRFAAKRADAAAAHALNGLRISPPPGSQDDEHSRDDDAHEKLVLGA</sequence>
<dbReference type="Pfam" id="PF00452">
    <property type="entry name" value="Bcl-2"/>
    <property type="match status" value="1"/>
</dbReference>
<reference evidence="8 9" key="1">
    <citation type="journal article" date="2020" name="Cell">
        <title>Large-Scale Comparative Analyses of Tick Genomes Elucidate Their Genetic Diversity and Vector Capacities.</title>
        <authorList>
            <consortium name="Tick Genome and Microbiome Consortium (TIGMIC)"/>
            <person name="Jia N."/>
            <person name="Wang J."/>
            <person name="Shi W."/>
            <person name="Du L."/>
            <person name="Sun Y."/>
            <person name="Zhan W."/>
            <person name="Jiang J.F."/>
            <person name="Wang Q."/>
            <person name="Zhang B."/>
            <person name="Ji P."/>
            <person name="Bell-Sakyi L."/>
            <person name="Cui X.M."/>
            <person name="Yuan T.T."/>
            <person name="Jiang B.G."/>
            <person name="Yang W.F."/>
            <person name="Lam T.T."/>
            <person name="Chang Q.C."/>
            <person name="Ding S.J."/>
            <person name="Wang X.J."/>
            <person name="Zhu J.G."/>
            <person name="Ruan X.D."/>
            <person name="Zhao L."/>
            <person name="Wei J.T."/>
            <person name="Ye R.Z."/>
            <person name="Que T.C."/>
            <person name="Du C.H."/>
            <person name="Zhou Y.H."/>
            <person name="Cheng J.X."/>
            <person name="Dai P.F."/>
            <person name="Guo W.B."/>
            <person name="Han X.H."/>
            <person name="Huang E.J."/>
            <person name="Li L.F."/>
            <person name="Wei W."/>
            <person name="Gao Y.C."/>
            <person name="Liu J.Z."/>
            <person name="Shao H.Z."/>
            <person name="Wang X."/>
            <person name="Wang C.C."/>
            <person name="Yang T.C."/>
            <person name="Huo Q.B."/>
            <person name="Li W."/>
            <person name="Chen H.Y."/>
            <person name="Chen S.E."/>
            <person name="Zhou L.G."/>
            <person name="Ni X.B."/>
            <person name="Tian J.H."/>
            <person name="Sheng Y."/>
            <person name="Liu T."/>
            <person name="Pan Y.S."/>
            <person name="Xia L.Y."/>
            <person name="Li J."/>
            <person name="Zhao F."/>
            <person name="Cao W.C."/>
        </authorList>
    </citation>
    <scope>NUCLEOTIDE SEQUENCE [LARGE SCALE GENOMIC DNA]</scope>
    <source>
        <strain evidence="8">HaeL-2018</strain>
    </source>
</reference>
<evidence type="ECO:0000256" key="4">
    <source>
        <dbReference type="ARBA" id="ARBA00023136"/>
    </source>
</evidence>
<name>A0A9J6G391_HAELO</name>
<keyword evidence="3 5" id="KW-0053">Apoptosis</keyword>
<dbReference type="InterPro" id="IPR003093">
    <property type="entry name" value="Bcl2_BH4"/>
</dbReference>
<evidence type="ECO:0000256" key="2">
    <source>
        <dbReference type="ARBA" id="ARBA00009458"/>
    </source>
</evidence>
<keyword evidence="9" id="KW-1185">Reference proteome</keyword>
<gene>
    <name evidence="8" type="ORF">HPB48_007201</name>
</gene>
<protein>
    <recommendedName>
        <fullName evidence="7">Apoptosis regulator Bcl-2 family BH4 domain-containing protein</fullName>
    </recommendedName>
</protein>
<accession>A0A9J6G391</accession>
<proteinExistence type="inferred from homology"/>
<dbReference type="PROSITE" id="PS50062">
    <property type="entry name" value="BCL2_FAMILY"/>
    <property type="match status" value="1"/>
</dbReference>
<evidence type="ECO:0000256" key="5">
    <source>
        <dbReference type="PROSITE-ProRule" id="PRU00025"/>
    </source>
</evidence>
<dbReference type="GO" id="GO:0097192">
    <property type="term" value="P:extrinsic apoptotic signaling pathway in absence of ligand"/>
    <property type="evidence" value="ECO:0007669"/>
    <property type="project" value="TreeGrafter"/>
</dbReference>
<dbReference type="GO" id="GO:0008630">
    <property type="term" value="P:intrinsic apoptotic signaling pathway in response to DNA damage"/>
    <property type="evidence" value="ECO:0007669"/>
    <property type="project" value="TreeGrafter"/>
</dbReference>
<comment type="similarity">
    <text evidence="2">Belongs to the Bcl-2 family.</text>
</comment>
<dbReference type="PROSITE" id="PS50063">
    <property type="entry name" value="BH4_2"/>
    <property type="match status" value="1"/>
</dbReference>
<dbReference type="AlphaFoldDB" id="A0A9J6G391"/>
<comment type="subcellular location">
    <subcellularLocation>
        <location evidence="1">Membrane</location>
    </subcellularLocation>
</comment>
<dbReference type="InterPro" id="IPR002475">
    <property type="entry name" value="Bcl2-like"/>
</dbReference>
<dbReference type="SUPFAM" id="SSF56854">
    <property type="entry name" value="Bcl-2 inhibitors of programmed cell death"/>
    <property type="match status" value="1"/>
</dbReference>
<comment type="caution">
    <text evidence="8">The sequence shown here is derived from an EMBL/GenBank/DDBJ whole genome shotgun (WGS) entry which is preliminary data.</text>
</comment>
<dbReference type="SMART" id="SM00337">
    <property type="entry name" value="BCL"/>
    <property type="match status" value="1"/>
</dbReference>
<evidence type="ECO:0000256" key="1">
    <source>
        <dbReference type="ARBA" id="ARBA00004370"/>
    </source>
</evidence>
<dbReference type="CDD" id="cd06845">
    <property type="entry name" value="Bcl-2_like"/>
    <property type="match status" value="1"/>
</dbReference>
<dbReference type="EMBL" id="JABSTR010000005">
    <property type="protein sequence ID" value="KAH9369423.1"/>
    <property type="molecule type" value="Genomic_DNA"/>
</dbReference>
<dbReference type="InterPro" id="IPR046371">
    <property type="entry name" value="Bcl-2_BH1-3"/>
</dbReference>
<dbReference type="PANTHER" id="PTHR11256:SF50">
    <property type="entry name" value="APOPTOSIS REGULATOR CED-9"/>
    <property type="match status" value="1"/>
</dbReference>
<evidence type="ECO:0000256" key="6">
    <source>
        <dbReference type="SAM" id="MobiDB-lite"/>
    </source>
</evidence>
<evidence type="ECO:0000256" key="3">
    <source>
        <dbReference type="ARBA" id="ARBA00022703"/>
    </source>
</evidence>
<feature type="short sequence motif" description="BH4" evidence="5">
    <location>
        <begin position="11"/>
        <end position="30"/>
    </location>
</feature>
<dbReference type="GO" id="GO:0051400">
    <property type="term" value="F:BH domain binding"/>
    <property type="evidence" value="ECO:0007669"/>
    <property type="project" value="TreeGrafter"/>
</dbReference>
<dbReference type="InterPro" id="IPR036834">
    <property type="entry name" value="Bcl-2-like_sf"/>
</dbReference>
<dbReference type="PRINTS" id="PR01862">
    <property type="entry name" value="BCL2FAMILY"/>
</dbReference>
<dbReference type="GO" id="GO:0005741">
    <property type="term" value="C:mitochondrial outer membrane"/>
    <property type="evidence" value="ECO:0007669"/>
    <property type="project" value="TreeGrafter"/>
</dbReference>
<feature type="region of interest" description="Disordered" evidence="6">
    <location>
        <begin position="187"/>
        <end position="216"/>
    </location>
</feature>